<proteinExistence type="predicted"/>
<sequence length="121" mass="13728">METDEGDIHCAPQHPGSQRQTINDDVQKKQKTGGPQDDLHPRARRQSLIEDARREKASTSSSAMEELQRFGAPVYDGEREGRTHFSLRITPREGKKGGLSRAFKVFEVCTGTRMMQLESKW</sequence>
<name>A0AAV7SI00_PLEWA</name>
<dbReference type="EMBL" id="JANPWB010000008">
    <property type="protein sequence ID" value="KAJ1163646.1"/>
    <property type="molecule type" value="Genomic_DNA"/>
</dbReference>
<feature type="region of interest" description="Disordered" evidence="1">
    <location>
        <begin position="1"/>
        <end position="75"/>
    </location>
</feature>
<evidence type="ECO:0000256" key="1">
    <source>
        <dbReference type="SAM" id="MobiDB-lite"/>
    </source>
</evidence>
<comment type="caution">
    <text evidence="2">The sequence shown here is derived from an EMBL/GenBank/DDBJ whole genome shotgun (WGS) entry which is preliminary data.</text>
</comment>
<reference evidence="2" key="1">
    <citation type="journal article" date="2022" name="bioRxiv">
        <title>Sequencing and chromosome-scale assembly of the giantPleurodeles waltlgenome.</title>
        <authorList>
            <person name="Brown T."/>
            <person name="Elewa A."/>
            <person name="Iarovenko S."/>
            <person name="Subramanian E."/>
            <person name="Araus A.J."/>
            <person name="Petzold A."/>
            <person name="Susuki M."/>
            <person name="Suzuki K.-i.T."/>
            <person name="Hayashi T."/>
            <person name="Toyoda A."/>
            <person name="Oliveira C."/>
            <person name="Osipova E."/>
            <person name="Leigh N.D."/>
            <person name="Simon A."/>
            <person name="Yun M.H."/>
        </authorList>
    </citation>
    <scope>NUCLEOTIDE SEQUENCE</scope>
    <source>
        <strain evidence="2">20211129_DDA</strain>
        <tissue evidence="2">Liver</tissue>
    </source>
</reference>
<feature type="compositionally biased region" description="Polar residues" evidence="1">
    <location>
        <begin position="15"/>
        <end position="24"/>
    </location>
</feature>
<gene>
    <name evidence="2" type="ORF">NDU88_004101</name>
</gene>
<dbReference type="AlphaFoldDB" id="A0AAV7SI00"/>
<protein>
    <submittedName>
        <fullName evidence="2">Uncharacterized protein</fullName>
    </submittedName>
</protein>
<evidence type="ECO:0000313" key="3">
    <source>
        <dbReference type="Proteomes" id="UP001066276"/>
    </source>
</evidence>
<organism evidence="2 3">
    <name type="scientific">Pleurodeles waltl</name>
    <name type="common">Iberian ribbed newt</name>
    <dbReference type="NCBI Taxonomy" id="8319"/>
    <lineage>
        <taxon>Eukaryota</taxon>
        <taxon>Metazoa</taxon>
        <taxon>Chordata</taxon>
        <taxon>Craniata</taxon>
        <taxon>Vertebrata</taxon>
        <taxon>Euteleostomi</taxon>
        <taxon>Amphibia</taxon>
        <taxon>Batrachia</taxon>
        <taxon>Caudata</taxon>
        <taxon>Salamandroidea</taxon>
        <taxon>Salamandridae</taxon>
        <taxon>Pleurodelinae</taxon>
        <taxon>Pleurodeles</taxon>
    </lineage>
</organism>
<keyword evidence="3" id="KW-1185">Reference proteome</keyword>
<accession>A0AAV7SI00</accession>
<evidence type="ECO:0000313" key="2">
    <source>
        <dbReference type="EMBL" id="KAJ1163646.1"/>
    </source>
</evidence>
<dbReference type="Proteomes" id="UP001066276">
    <property type="component" value="Chromosome 4_2"/>
</dbReference>
<feature type="compositionally biased region" description="Basic and acidic residues" evidence="1">
    <location>
        <begin position="37"/>
        <end position="57"/>
    </location>
</feature>